<evidence type="ECO:0000256" key="3">
    <source>
        <dbReference type="ARBA" id="ARBA00008397"/>
    </source>
</evidence>
<evidence type="ECO:0000313" key="8">
    <source>
        <dbReference type="EMBL" id="PZX20146.1"/>
    </source>
</evidence>
<comment type="catalytic activity">
    <reaction evidence="1 7">
        <text>D-glucuronate = D-fructuronate</text>
        <dbReference type="Rhea" id="RHEA:13049"/>
        <dbReference type="ChEBI" id="CHEBI:58720"/>
        <dbReference type="ChEBI" id="CHEBI:59863"/>
        <dbReference type="EC" id="5.3.1.12"/>
    </reaction>
</comment>
<dbReference type="NCBIfam" id="NF002794">
    <property type="entry name" value="PRK02925.1"/>
    <property type="match status" value="1"/>
</dbReference>
<evidence type="ECO:0000256" key="5">
    <source>
        <dbReference type="ARBA" id="ARBA00020555"/>
    </source>
</evidence>
<evidence type="ECO:0000256" key="7">
    <source>
        <dbReference type="HAMAP-Rule" id="MF_00675"/>
    </source>
</evidence>
<dbReference type="OrthoDB" id="9766564at2"/>
<evidence type="ECO:0000256" key="2">
    <source>
        <dbReference type="ARBA" id="ARBA00004892"/>
    </source>
</evidence>
<dbReference type="InterPro" id="IPR003766">
    <property type="entry name" value="Uronate_isomerase"/>
</dbReference>
<dbReference type="HAMAP" id="MF_00675">
    <property type="entry name" value="UxaC"/>
    <property type="match status" value="1"/>
</dbReference>
<dbReference type="GO" id="GO:0019698">
    <property type="term" value="P:D-galacturonate catabolic process"/>
    <property type="evidence" value="ECO:0007669"/>
    <property type="project" value="TreeGrafter"/>
</dbReference>
<dbReference type="Pfam" id="PF02614">
    <property type="entry name" value="UxaC"/>
    <property type="match status" value="1"/>
</dbReference>
<reference evidence="8 9" key="1">
    <citation type="submission" date="2018-06" db="EMBL/GenBank/DDBJ databases">
        <title>Genomic Encyclopedia of Archaeal and Bacterial Type Strains, Phase II (KMG-II): from individual species to whole genera.</title>
        <authorList>
            <person name="Goeker M."/>
        </authorList>
    </citation>
    <scope>NUCLEOTIDE SEQUENCE [LARGE SCALE GENOMIC DNA]</scope>
    <source>
        <strain evidence="8 9">DSM 6779</strain>
    </source>
</reference>
<name>A0A2W7P467_9BACT</name>
<dbReference type="EMBL" id="QKZK01000003">
    <property type="protein sequence ID" value="PZX20146.1"/>
    <property type="molecule type" value="Genomic_DNA"/>
</dbReference>
<dbReference type="AlphaFoldDB" id="A0A2W7P467"/>
<evidence type="ECO:0000256" key="6">
    <source>
        <dbReference type="ARBA" id="ARBA00023235"/>
    </source>
</evidence>
<dbReference type="Gene3D" id="1.10.2020.10">
    <property type="entry name" value="uronate isomerase, domain 2, chain A"/>
    <property type="match status" value="1"/>
</dbReference>
<dbReference type="GO" id="GO:0008880">
    <property type="term" value="F:glucuronate isomerase activity"/>
    <property type="evidence" value="ECO:0007669"/>
    <property type="project" value="UniProtKB-UniRule"/>
</dbReference>
<dbReference type="RefSeq" id="WP_111444317.1">
    <property type="nucleotide sequence ID" value="NZ_QKZK01000003.1"/>
</dbReference>
<dbReference type="EC" id="5.3.1.12" evidence="4 7"/>
<protein>
    <recommendedName>
        <fullName evidence="5 7">Uronate isomerase</fullName>
        <ecNumber evidence="4 7">5.3.1.12</ecNumber>
    </recommendedName>
    <alternativeName>
        <fullName evidence="7">Glucuronate isomerase</fullName>
    </alternativeName>
    <alternativeName>
        <fullName evidence="7">Uronic isomerase</fullName>
    </alternativeName>
</protein>
<evidence type="ECO:0000313" key="9">
    <source>
        <dbReference type="Proteomes" id="UP000249239"/>
    </source>
</evidence>
<comment type="caution">
    <text evidence="8">The sequence shown here is derived from an EMBL/GenBank/DDBJ whole genome shotgun (WGS) entry which is preliminary data.</text>
</comment>
<dbReference type="InterPro" id="IPR032466">
    <property type="entry name" value="Metal_Hydrolase"/>
</dbReference>
<keyword evidence="9" id="KW-1185">Reference proteome</keyword>
<dbReference type="SUPFAM" id="SSF51556">
    <property type="entry name" value="Metallo-dependent hydrolases"/>
    <property type="match status" value="1"/>
</dbReference>
<dbReference type="GO" id="GO:0042840">
    <property type="term" value="P:D-glucuronate catabolic process"/>
    <property type="evidence" value="ECO:0007669"/>
    <property type="project" value="TreeGrafter"/>
</dbReference>
<evidence type="ECO:0000256" key="1">
    <source>
        <dbReference type="ARBA" id="ARBA00001165"/>
    </source>
</evidence>
<dbReference type="PANTHER" id="PTHR30068">
    <property type="entry name" value="URONATE ISOMERASE"/>
    <property type="match status" value="1"/>
</dbReference>
<comment type="similarity">
    <text evidence="3 7">Belongs to the metallo-dependent hydrolases superfamily. Uronate isomerase family.</text>
</comment>
<accession>A0A2W7P467</accession>
<comment type="catalytic activity">
    <reaction evidence="7">
        <text>aldehydo-D-galacturonate = keto-D-tagaturonate</text>
        <dbReference type="Rhea" id="RHEA:27702"/>
        <dbReference type="ChEBI" id="CHEBI:12952"/>
        <dbReference type="ChEBI" id="CHEBI:17886"/>
    </reaction>
</comment>
<comment type="pathway">
    <text evidence="2 7">Carbohydrate metabolism; pentose and glucuronate interconversion.</text>
</comment>
<gene>
    <name evidence="7" type="primary">uxaC</name>
    <name evidence="8" type="ORF">LX69_00602</name>
</gene>
<evidence type="ECO:0000256" key="4">
    <source>
        <dbReference type="ARBA" id="ARBA00012546"/>
    </source>
</evidence>
<dbReference type="Proteomes" id="UP000249239">
    <property type="component" value="Unassembled WGS sequence"/>
</dbReference>
<dbReference type="Gene3D" id="3.20.20.140">
    <property type="entry name" value="Metal-dependent hydrolases"/>
    <property type="match status" value="1"/>
</dbReference>
<keyword evidence="6 7" id="KW-0413">Isomerase</keyword>
<organism evidence="8 9">
    <name type="scientific">Breznakibacter xylanolyticus</name>
    <dbReference type="NCBI Taxonomy" id="990"/>
    <lineage>
        <taxon>Bacteria</taxon>
        <taxon>Pseudomonadati</taxon>
        <taxon>Bacteroidota</taxon>
        <taxon>Bacteroidia</taxon>
        <taxon>Marinilabiliales</taxon>
        <taxon>Marinilabiliaceae</taxon>
        <taxon>Breznakibacter</taxon>
    </lineage>
</organism>
<dbReference type="UniPathway" id="UPA00246"/>
<sequence length="464" mass="53517">MKQFIHPDFILHSETGKRLYHEYASKLPIIDFHCHLSPEMIAIDRQFDNLGQIWLEGDHYKWRAMRSNGIDEKFCTGKVSDYEKFEKWAQTVPYTIGNPLYHWTHLELVRYFGINEQLSPSTAKSIYDQATALLRSPEYTVRGMMRKMNVELVCTTDDPVDSLEFHLKLKNEFEIKVLPTFRPDRVLRADDPALLDYLKQLGQVADVDINSFSSLVTALDKRHAFFTEVGCKLSDHGLDRFFYAPYTQSEVDAIFAKVLAGKSISDDELEKYRTAVLLELARMNHKRGWTQQFHVGALRNNNSRKFRLLGADTGWDSIGNPQDSFKMSRFLDMLDTTDQLAQTILYNLNPADNEMMATMIGNFNDGTAPGKIQYGAAWWFLDQKTGMEEHLKALSALGLTTRFVGMVTDSRSFLSYPRHEYFRRIVCEFFGSEVDKGHIPNDDSLLKPAVEGISYYNAKNYFKF</sequence>
<proteinExistence type="inferred from homology"/>
<dbReference type="PANTHER" id="PTHR30068:SF4">
    <property type="entry name" value="URONATE ISOMERASE"/>
    <property type="match status" value="1"/>
</dbReference>